<dbReference type="GO" id="GO:0005634">
    <property type="term" value="C:nucleus"/>
    <property type="evidence" value="ECO:0007669"/>
    <property type="project" value="UniProtKB-SubCell"/>
</dbReference>
<dbReference type="InterPro" id="IPR007529">
    <property type="entry name" value="Znf_HIT"/>
</dbReference>
<evidence type="ECO:0000256" key="3">
    <source>
        <dbReference type="ARBA" id="ARBA00021568"/>
    </source>
</evidence>
<dbReference type="GO" id="GO:0000492">
    <property type="term" value="P:box C/D snoRNP assembly"/>
    <property type="evidence" value="ECO:0007669"/>
    <property type="project" value="TreeGrafter"/>
</dbReference>
<dbReference type="GeneTree" id="ENSGT00390000010822"/>
<evidence type="ECO:0000256" key="1">
    <source>
        <dbReference type="ARBA" id="ARBA00004123"/>
    </source>
</evidence>
<dbReference type="PROSITE" id="PS51083">
    <property type="entry name" value="ZF_HIT"/>
    <property type="match status" value="1"/>
</dbReference>
<protein>
    <recommendedName>
        <fullName evidence="3">Zinc finger HIT domain-containing protein 3</fullName>
    </recommendedName>
</protein>
<dbReference type="CDD" id="cd23024">
    <property type="entry name" value="zf-HIT_ZNHIT2-3"/>
    <property type="match status" value="1"/>
</dbReference>
<name>A0AAZ3PH31_ONCTS</name>
<keyword evidence="6" id="KW-0479">Metal-binding</keyword>
<dbReference type="GO" id="GO:0070761">
    <property type="term" value="C:pre-snoRNP complex"/>
    <property type="evidence" value="ECO:0007669"/>
    <property type="project" value="TreeGrafter"/>
</dbReference>
<dbReference type="InterPro" id="IPR048371">
    <property type="entry name" value="ZNHIT3_C"/>
</dbReference>
<evidence type="ECO:0000256" key="9">
    <source>
        <dbReference type="ARBA" id="ARBA00023242"/>
    </source>
</evidence>
<evidence type="ECO:0000256" key="11">
    <source>
        <dbReference type="PROSITE-ProRule" id="PRU00453"/>
    </source>
</evidence>
<gene>
    <name evidence="13" type="primary">ZNHIT3</name>
</gene>
<keyword evidence="4" id="KW-0963">Cytoplasm</keyword>
<reference evidence="14" key="1">
    <citation type="journal article" date="2018" name="PLoS ONE">
        <title>Chinook salmon (Oncorhynchus tshawytscha) genome and transcriptome.</title>
        <authorList>
            <person name="Christensen K.A."/>
            <person name="Leong J.S."/>
            <person name="Sakhrani D."/>
            <person name="Biagi C.A."/>
            <person name="Minkley D.R."/>
            <person name="Withler R.E."/>
            <person name="Rondeau E.B."/>
            <person name="Koop B.F."/>
            <person name="Devlin R.H."/>
        </authorList>
    </citation>
    <scope>NUCLEOTIDE SEQUENCE [LARGE SCALE GENOMIC DNA]</scope>
</reference>
<dbReference type="Ensembl" id="ENSOTST00005171063.1">
    <property type="protein sequence ID" value="ENSOTSP00005115735.1"/>
    <property type="gene ID" value="ENSOTSG00005076507.1"/>
</dbReference>
<evidence type="ECO:0000256" key="7">
    <source>
        <dbReference type="ARBA" id="ARBA00022771"/>
    </source>
</evidence>
<dbReference type="PANTHER" id="PTHR13483">
    <property type="entry name" value="BOX C_D SNORNA PROTEIN 1-RELATED"/>
    <property type="match status" value="1"/>
</dbReference>
<reference evidence="13" key="2">
    <citation type="submission" date="2025-08" db="UniProtKB">
        <authorList>
            <consortium name="Ensembl"/>
        </authorList>
    </citation>
    <scope>IDENTIFICATION</scope>
</reference>
<dbReference type="Pfam" id="PF21373">
    <property type="entry name" value="ZNHIT3_C"/>
    <property type="match status" value="1"/>
</dbReference>
<evidence type="ECO:0000256" key="8">
    <source>
        <dbReference type="ARBA" id="ARBA00022833"/>
    </source>
</evidence>
<evidence type="ECO:0000259" key="12">
    <source>
        <dbReference type="PROSITE" id="PS51083"/>
    </source>
</evidence>
<dbReference type="Pfam" id="PF04438">
    <property type="entry name" value="zf-HIT"/>
    <property type="match status" value="1"/>
</dbReference>
<evidence type="ECO:0000256" key="2">
    <source>
        <dbReference type="ARBA" id="ARBA00004496"/>
    </source>
</evidence>
<sequence length="150" mass="17019">MDSVSVKMQICNVCSGETPKYRCPACRIRYCSLSCYKTHKANDTCQPLKQSVPPPVQDLNGAYSNVSAEDPWTVEDLLDDDQTDKVPLQRLRRLGKSEELRELLRNPHLRQLMSSLDAADSKADAIKTAMQEPLFVELSDRCLQIVEKNY</sequence>
<reference evidence="13" key="3">
    <citation type="submission" date="2025-09" db="UniProtKB">
        <authorList>
            <consortium name="Ensembl"/>
        </authorList>
    </citation>
    <scope>IDENTIFICATION</scope>
</reference>
<organism evidence="13 14">
    <name type="scientific">Oncorhynchus tshawytscha</name>
    <name type="common">Chinook salmon</name>
    <name type="synonym">Salmo tshawytscha</name>
    <dbReference type="NCBI Taxonomy" id="74940"/>
    <lineage>
        <taxon>Eukaryota</taxon>
        <taxon>Metazoa</taxon>
        <taxon>Chordata</taxon>
        <taxon>Craniata</taxon>
        <taxon>Vertebrata</taxon>
        <taxon>Euteleostomi</taxon>
        <taxon>Actinopterygii</taxon>
        <taxon>Neopterygii</taxon>
        <taxon>Teleostei</taxon>
        <taxon>Protacanthopterygii</taxon>
        <taxon>Salmoniformes</taxon>
        <taxon>Salmonidae</taxon>
        <taxon>Salmoninae</taxon>
        <taxon>Oncorhynchus</taxon>
    </lineage>
</organism>
<dbReference type="GO" id="GO:0005737">
    <property type="term" value="C:cytoplasm"/>
    <property type="evidence" value="ECO:0007669"/>
    <property type="project" value="UniProtKB-SubCell"/>
</dbReference>
<keyword evidence="14" id="KW-1185">Reference proteome</keyword>
<dbReference type="GO" id="GO:0048254">
    <property type="term" value="P:snoRNA localization"/>
    <property type="evidence" value="ECO:0007669"/>
    <property type="project" value="TreeGrafter"/>
</dbReference>
<comment type="subcellular location">
    <subcellularLocation>
        <location evidence="2">Cytoplasm</location>
    </subcellularLocation>
    <subcellularLocation>
        <location evidence="1">Nucleus</location>
    </subcellularLocation>
</comment>
<proteinExistence type="predicted"/>
<keyword evidence="9" id="KW-0539">Nucleus</keyword>
<dbReference type="GO" id="GO:0000463">
    <property type="term" value="P:maturation of LSU-rRNA from tricistronic rRNA transcript (SSU-rRNA, 5.8S rRNA, LSU-rRNA)"/>
    <property type="evidence" value="ECO:0007669"/>
    <property type="project" value="TreeGrafter"/>
</dbReference>
<evidence type="ECO:0000256" key="10">
    <source>
        <dbReference type="ARBA" id="ARBA00046946"/>
    </source>
</evidence>
<keyword evidence="8" id="KW-0862">Zinc</keyword>
<keyword evidence="5" id="KW-0597">Phosphoprotein</keyword>
<dbReference type="Proteomes" id="UP000694402">
    <property type="component" value="Unassembled WGS sequence"/>
</dbReference>
<evidence type="ECO:0000256" key="5">
    <source>
        <dbReference type="ARBA" id="ARBA00022553"/>
    </source>
</evidence>
<accession>A0AAZ3PH31</accession>
<dbReference type="AlphaFoldDB" id="A0AAZ3PH31"/>
<comment type="subunit">
    <text evidence="10">Thyroid receptor interacting proteins (TRIPs) specifically interact with the ligand binding domain of the thyroid receptor (TR). Requires the presence of thyroid hormone for its interaction. Interacts with NUFIP1. Interacts (via HIT-type zinc finger) with the RUVBL1/RUVBL2 complex in the presence of ADP.</text>
</comment>
<dbReference type="Gene3D" id="3.30.60.190">
    <property type="match status" value="1"/>
</dbReference>
<evidence type="ECO:0000313" key="13">
    <source>
        <dbReference type="Ensembl" id="ENSOTSP00005115735.1"/>
    </source>
</evidence>
<dbReference type="PANTHER" id="PTHR13483:SF11">
    <property type="entry name" value="ZINC FINGER HIT DOMAIN-CONTAINING PROTEIN 3"/>
    <property type="match status" value="1"/>
</dbReference>
<dbReference type="InterPro" id="IPR051639">
    <property type="entry name" value="BCD1"/>
</dbReference>
<evidence type="ECO:0000256" key="4">
    <source>
        <dbReference type="ARBA" id="ARBA00022490"/>
    </source>
</evidence>
<dbReference type="SUPFAM" id="SSF144232">
    <property type="entry name" value="HIT/MYND zinc finger-like"/>
    <property type="match status" value="1"/>
</dbReference>
<dbReference type="GO" id="GO:0008270">
    <property type="term" value="F:zinc ion binding"/>
    <property type="evidence" value="ECO:0007669"/>
    <property type="project" value="UniProtKB-UniRule"/>
</dbReference>
<evidence type="ECO:0000313" key="14">
    <source>
        <dbReference type="Proteomes" id="UP000694402"/>
    </source>
</evidence>
<keyword evidence="7 11" id="KW-0863">Zinc-finger</keyword>
<evidence type="ECO:0000256" key="6">
    <source>
        <dbReference type="ARBA" id="ARBA00022723"/>
    </source>
</evidence>
<feature type="domain" description="HIT-type" evidence="12">
    <location>
        <begin position="11"/>
        <end position="45"/>
    </location>
</feature>